<gene>
    <name evidence="1" type="ORF">GALL_406180</name>
</gene>
<sequence>MDMKGRRITLCPVAADLTAQPPQHSGIARQRVNVAMHLGLMTGRVDKFGVGLQLWQIGIADVNKVDQHGCTACCNTACQCCTKSVT</sequence>
<evidence type="ECO:0000313" key="1">
    <source>
        <dbReference type="EMBL" id="OIQ77683.1"/>
    </source>
</evidence>
<name>A0A1J5QJJ9_9ZZZZ</name>
<organism evidence="1">
    <name type="scientific">mine drainage metagenome</name>
    <dbReference type="NCBI Taxonomy" id="410659"/>
    <lineage>
        <taxon>unclassified sequences</taxon>
        <taxon>metagenomes</taxon>
        <taxon>ecological metagenomes</taxon>
    </lineage>
</organism>
<reference evidence="1" key="1">
    <citation type="submission" date="2016-10" db="EMBL/GenBank/DDBJ databases">
        <title>Sequence of Gallionella enrichment culture.</title>
        <authorList>
            <person name="Poehlein A."/>
            <person name="Muehling M."/>
            <person name="Daniel R."/>
        </authorList>
    </citation>
    <scope>NUCLEOTIDE SEQUENCE</scope>
</reference>
<accession>A0A1J5QJJ9</accession>
<dbReference type="AlphaFoldDB" id="A0A1J5QJJ9"/>
<protein>
    <submittedName>
        <fullName evidence="1">Uncharacterized protein</fullName>
    </submittedName>
</protein>
<proteinExistence type="predicted"/>
<comment type="caution">
    <text evidence="1">The sequence shown here is derived from an EMBL/GenBank/DDBJ whole genome shotgun (WGS) entry which is preliminary data.</text>
</comment>
<dbReference type="EMBL" id="MLJW01001559">
    <property type="protein sequence ID" value="OIQ77683.1"/>
    <property type="molecule type" value="Genomic_DNA"/>
</dbReference>